<keyword evidence="2" id="KW-1185">Reference proteome</keyword>
<organism evidence="1 2">
    <name type="scientific">Cellulomonas uda</name>
    <dbReference type="NCBI Taxonomy" id="1714"/>
    <lineage>
        <taxon>Bacteria</taxon>
        <taxon>Bacillati</taxon>
        <taxon>Actinomycetota</taxon>
        <taxon>Actinomycetes</taxon>
        <taxon>Micrococcales</taxon>
        <taxon>Cellulomonadaceae</taxon>
        <taxon>Cellulomonas</taxon>
    </lineage>
</organism>
<dbReference type="Proteomes" id="UP000315842">
    <property type="component" value="Unassembled WGS sequence"/>
</dbReference>
<proteinExistence type="predicted"/>
<comment type="caution">
    <text evidence="1">The sequence shown here is derived from an EMBL/GenBank/DDBJ whole genome shotgun (WGS) entry which is preliminary data.</text>
</comment>
<dbReference type="AlphaFoldDB" id="A0A4Y3KBE0"/>
<name>A0A4Y3KBE0_CELUD</name>
<dbReference type="RefSeq" id="WP_141320445.1">
    <property type="nucleotide sequence ID" value="NZ_BJLP01000027.1"/>
</dbReference>
<evidence type="ECO:0000313" key="1">
    <source>
        <dbReference type="EMBL" id="GEA81333.1"/>
    </source>
</evidence>
<gene>
    <name evidence="1" type="ORF">CUD01_17770</name>
</gene>
<evidence type="ECO:0000313" key="2">
    <source>
        <dbReference type="Proteomes" id="UP000315842"/>
    </source>
</evidence>
<reference evidence="1 2" key="1">
    <citation type="submission" date="2019-06" db="EMBL/GenBank/DDBJ databases">
        <title>Whole genome shotgun sequence of Cellulomonas uda NBRC 3747.</title>
        <authorList>
            <person name="Hosoyama A."/>
            <person name="Uohara A."/>
            <person name="Ohji S."/>
            <person name="Ichikawa N."/>
        </authorList>
    </citation>
    <scope>NUCLEOTIDE SEQUENCE [LARGE SCALE GENOMIC DNA]</scope>
    <source>
        <strain evidence="1 2">NBRC 3747</strain>
    </source>
</reference>
<protein>
    <submittedName>
        <fullName evidence="1">Uncharacterized protein</fullName>
    </submittedName>
</protein>
<accession>A0A4Y3KBE0</accession>
<sequence length="185" mass="19954">MDIRTAHQALKEARRNLDAAVQAARAQGRTWAQIGEELGMTRQAAFKRFGRPVDPSTGDEITPRSVRDVVDLTERVFALIAAGDYDQLTPLMHPQTLQEIPPALIADTWRKVLTEVGALERCEGTHVELPGGTAIESDEQVVGTVVGATTLECEAGSLHGRVAVSDDSRVVGILLVPTDHGPLPF</sequence>
<dbReference type="EMBL" id="BJLP01000027">
    <property type="protein sequence ID" value="GEA81333.1"/>
    <property type="molecule type" value="Genomic_DNA"/>
</dbReference>